<sequence length="35" mass="3844">MLLLGMLKVGGVRDSKPVTPASKQWARLSPGIYWS</sequence>
<accession>A0A382DJM1</accession>
<gene>
    <name evidence="1" type="ORF">METZ01_LOCUS191530</name>
</gene>
<protein>
    <submittedName>
        <fullName evidence="1">Uncharacterized protein</fullName>
    </submittedName>
</protein>
<name>A0A382DJM1_9ZZZZ</name>
<dbReference type="EMBL" id="UINC01039746">
    <property type="protein sequence ID" value="SVB38676.1"/>
    <property type="molecule type" value="Genomic_DNA"/>
</dbReference>
<dbReference type="AlphaFoldDB" id="A0A382DJM1"/>
<reference evidence="1" key="1">
    <citation type="submission" date="2018-05" db="EMBL/GenBank/DDBJ databases">
        <authorList>
            <person name="Lanie J.A."/>
            <person name="Ng W.-L."/>
            <person name="Kazmierczak K.M."/>
            <person name="Andrzejewski T.M."/>
            <person name="Davidsen T.M."/>
            <person name="Wayne K.J."/>
            <person name="Tettelin H."/>
            <person name="Glass J.I."/>
            <person name="Rusch D."/>
            <person name="Podicherti R."/>
            <person name="Tsui H.-C.T."/>
            <person name="Winkler M.E."/>
        </authorList>
    </citation>
    <scope>NUCLEOTIDE SEQUENCE</scope>
</reference>
<organism evidence="1">
    <name type="scientific">marine metagenome</name>
    <dbReference type="NCBI Taxonomy" id="408172"/>
    <lineage>
        <taxon>unclassified sequences</taxon>
        <taxon>metagenomes</taxon>
        <taxon>ecological metagenomes</taxon>
    </lineage>
</organism>
<proteinExistence type="predicted"/>
<evidence type="ECO:0000313" key="1">
    <source>
        <dbReference type="EMBL" id="SVB38676.1"/>
    </source>
</evidence>